<dbReference type="PROSITE" id="PS51257">
    <property type="entry name" value="PROKAR_LIPOPROTEIN"/>
    <property type="match status" value="1"/>
</dbReference>
<dbReference type="SUPFAM" id="SSF49785">
    <property type="entry name" value="Galactose-binding domain-like"/>
    <property type="match status" value="1"/>
</dbReference>
<dbReference type="EMBL" id="JELX01001223">
    <property type="protein sequence ID" value="KYF59711.1"/>
    <property type="molecule type" value="Genomic_DNA"/>
</dbReference>
<evidence type="ECO:0000256" key="1">
    <source>
        <dbReference type="SAM" id="MobiDB-lite"/>
    </source>
</evidence>
<evidence type="ECO:0000313" key="6">
    <source>
        <dbReference type="Proteomes" id="UP000075604"/>
    </source>
</evidence>
<evidence type="ECO:0000256" key="2">
    <source>
        <dbReference type="SAM" id="SignalP"/>
    </source>
</evidence>
<feature type="chain" id="PRO_5010449733" evidence="2">
    <location>
        <begin position="24"/>
        <end position="288"/>
    </location>
</feature>
<feature type="region of interest" description="Disordered" evidence="1">
    <location>
        <begin position="30"/>
        <end position="87"/>
    </location>
</feature>
<dbReference type="InterPro" id="IPR008979">
    <property type="entry name" value="Galactose-bd-like_sf"/>
</dbReference>
<feature type="region of interest" description="Disordered" evidence="1">
    <location>
        <begin position="114"/>
        <end position="135"/>
    </location>
</feature>
<dbReference type="Proteomes" id="UP000075502">
    <property type="component" value="Unassembled WGS sequence"/>
</dbReference>
<name>A0A150PVC4_SORCE</name>
<evidence type="ECO:0000313" key="3">
    <source>
        <dbReference type="EMBL" id="KYF59711.1"/>
    </source>
</evidence>
<dbReference type="Gene3D" id="2.60.120.430">
    <property type="entry name" value="Galactose-binding lectin"/>
    <property type="match status" value="1"/>
</dbReference>
<dbReference type="Proteomes" id="UP000075604">
    <property type="component" value="Unassembled WGS sequence"/>
</dbReference>
<feature type="signal peptide" evidence="2">
    <location>
        <begin position="1"/>
        <end position="23"/>
    </location>
</feature>
<evidence type="ECO:0000313" key="5">
    <source>
        <dbReference type="Proteomes" id="UP000075502"/>
    </source>
</evidence>
<comment type="caution">
    <text evidence="3">The sequence shown here is derived from an EMBL/GenBank/DDBJ whole genome shotgun (WGS) entry which is preliminary data.</text>
</comment>
<feature type="compositionally biased region" description="Low complexity" evidence="1">
    <location>
        <begin position="41"/>
        <end position="77"/>
    </location>
</feature>
<accession>A0A150PVC4</accession>
<gene>
    <name evidence="3" type="ORF">BE04_26070</name>
    <name evidence="4" type="ORF">BE21_05175</name>
</gene>
<dbReference type="EMBL" id="JEME01003088">
    <property type="protein sequence ID" value="KYG02428.1"/>
    <property type="molecule type" value="Genomic_DNA"/>
</dbReference>
<proteinExistence type="predicted"/>
<feature type="compositionally biased region" description="Gly residues" evidence="1">
    <location>
        <begin position="31"/>
        <end position="40"/>
    </location>
</feature>
<reference evidence="5 6" key="1">
    <citation type="submission" date="2014-02" db="EMBL/GenBank/DDBJ databases">
        <title>The small core and large imbalanced accessory genome model reveals a collaborative survival strategy of Sorangium cellulosum strains in nature.</title>
        <authorList>
            <person name="Han K."/>
            <person name="Peng R."/>
            <person name="Blom J."/>
            <person name="Li Y.-Z."/>
        </authorList>
    </citation>
    <scope>NUCLEOTIDE SEQUENCE [LARGE SCALE GENOMIC DNA]</scope>
    <source>
        <strain evidence="4 5">So0007-03</strain>
        <strain evidence="3 6">So0157-18</strain>
    </source>
</reference>
<dbReference type="AlphaFoldDB" id="A0A150PVC4"/>
<protein>
    <submittedName>
        <fullName evidence="3">Uncharacterized protein</fullName>
    </submittedName>
</protein>
<organism evidence="3 6">
    <name type="scientific">Sorangium cellulosum</name>
    <name type="common">Polyangium cellulosum</name>
    <dbReference type="NCBI Taxonomy" id="56"/>
    <lineage>
        <taxon>Bacteria</taxon>
        <taxon>Pseudomonadati</taxon>
        <taxon>Myxococcota</taxon>
        <taxon>Polyangia</taxon>
        <taxon>Polyangiales</taxon>
        <taxon>Polyangiaceae</taxon>
        <taxon>Sorangium</taxon>
    </lineage>
</organism>
<keyword evidence="2" id="KW-0732">Signal</keyword>
<sequence length="288" mass="29651">MKNRIFLRSLNLALCGLAVAAFAACGDDSDGSGGAGGGGTSTTTSSGSGSPSATSTGSTEPSTSSTTTAASTTSATTGAGGGPQTLEMIDDMEDEDNAIEAAGGRLGYWYTFNDKTEGATQNPPPDPEGTGETPFTMTALEPARGQSKYAARSWGEGFTGWGIGFGFDLKSEDGDKTPYDASAYTGITFWAKVGPGASTTASVLITDPGTDTVGGVCTDECDAWQKSLAGISEEWQQFTIPFADLKQGGWGTPAGTTQIDATKLYSIQFQVGMAESFDIYIDDLAFYN</sequence>
<evidence type="ECO:0000313" key="4">
    <source>
        <dbReference type="EMBL" id="KYG02428.1"/>
    </source>
</evidence>